<evidence type="ECO:0000313" key="2">
    <source>
        <dbReference type="EMBL" id="MBC2845610.1"/>
    </source>
</evidence>
<gene>
    <name evidence="2" type="ORF">H7F21_10950</name>
</gene>
<reference evidence="2" key="1">
    <citation type="submission" date="2020-08" db="EMBL/GenBank/DDBJ databases">
        <title>Winogradskyella ouciana sp. nov., isolated from the hadal seawater of the Mariana Trench.</title>
        <authorList>
            <person name="He X."/>
        </authorList>
    </citation>
    <scope>NUCLEOTIDE SEQUENCE [LARGE SCALE GENOMIC DNA]</scope>
    <source>
        <strain evidence="2">KCTC 52348</strain>
    </source>
</reference>
<name>A0A842IRF2_9FLAO</name>
<evidence type="ECO:0000259" key="1">
    <source>
        <dbReference type="Pfam" id="PF13575"/>
    </source>
</evidence>
<dbReference type="Proteomes" id="UP000533900">
    <property type="component" value="Unassembled WGS sequence"/>
</dbReference>
<proteinExistence type="predicted"/>
<dbReference type="AlphaFoldDB" id="A0A842IRF2"/>
<evidence type="ECO:0000313" key="3">
    <source>
        <dbReference type="Proteomes" id="UP000533900"/>
    </source>
</evidence>
<dbReference type="Pfam" id="PF13575">
    <property type="entry name" value="DUF4135"/>
    <property type="match status" value="1"/>
</dbReference>
<dbReference type="InterPro" id="IPR025410">
    <property type="entry name" value="Lant_dehyd"/>
</dbReference>
<dbReference type="RefSeq" id="WP_185789330.1">
    <property type="nucleotide sequence ID" value="NZ_JACLCP010000003.1"/>
</dbReference>
<protein>
    <submittedName>
        <fullName evidence="2">DUF4135 domain-containing protein</fullName>
    </submittedName>
</protein>
<comment type="caution">
    <text evidence="2">The sequence shown here is derived from an EMBL/GenBank/DDBJ whole genome shotgun (WGS) entry which is preliminary data.</text>
</comment>
<organism evidence="2 3">
    <name type="scientific">Winogradskyella flava</name>
    <dbReference type="NCBI Taxonomy" id="1884876"/>
    <lineage>
        <taxon>Bacteria</taxon>
        <taxon>Pseudomonadati</taxon>
        <taxon>Bacteroidota</taxon>
        <taxon>Flavobacteriia</taxon>
        <taxon>Flavobacteriales</taxon>
        <taxon>Flavobacteriaceae</taxon>
        <taxon>Winogradskyella</taxon>
    </lineage>
</organism>
<keyword evidence="3" id="KW-1185">Reference proteome</keyword>
<accession>A0A842IRF2</accession>
<dbReference type="EMBL" id="JACLCP010000003">
    <property type="protein sequence ID" value="MBC2845610.1"/>
    <property type="molecule type" value="Genomic_DNA"/>
</dbReference>
<feature type="domain" description="Lantibiotic biosynthesis protein dehydration" evidence="1">
    <location>
        <begin position="56"/>
        <end position="188"/>
    </location>
</feature>
<sequence length="368" mass="44036">MEQLEPVTQKYQINDLRKDTVVKYIPQYLLNHLDRDQFMSELSLIRFQYFNQLKKEFNLNSINSILVKGDWHPRGATVYLKEKSFFVKPKPPETEIFISKILDSINNIQETRISYPKTNKKGKFQIQEEIQKKGNINSRTFGQLIALSIWLGIFDLHLENVIPKNGKASLIDFDCAFWTDNQNFDIEQRLQNSGLLYTSEKQLHNSLFFHLNPININEINNSFVELYNIFKDHYEEIFNDLKSINNVFFRRVYLDTYLYSDFLKNKFLFGWNSDKTKDRWLSLRSENKKVNPNLINYELKCLQNWTIPHFVIKKNEIFGLEKELIPIYSKTQNLSDNIRILHTKLKSEEKQIKNTTRKFIYNYLQQRV</sequence>